<evidence type="ECO:0000259" key="7">
    <source>
        <dbReference type="Pfam" id="PF23121"/>
    </source>
</evidence>
<protein>
    <recommendedName>
        <fullName evidence="7">AIPP2-like SPOC-like domain-containing protein</fullName>
    </recommendedName>
</protein>
<proteinExistence type="predicted"/>
<dbReference type="PANTHER" id="PTHR33304">
    <property type="match status" value="1"/>
</dbReference>
<sequence length="508" mass="56618">MVEPCDICGDHGFLETIVTCSKCHVNREHCYCMRVNTLLIPEYWLCEPCQSKCASDSPNKANQNIGPRTSKMQQPVKTGKVKFLHEDEVIRLSSGKASVESKNVSKIPSLTTKPNPPVSSAKLIGNLPRNDEIQKSMTNQHASFLLTKGSQKKCIGENQLPMGVVVHDKNVQDHDLQKQKPTKRASFEALSARKYAPSVSSGPPKECIRENQQPMGGVLEKKVQTHNLQKEKPTKWAPFKALSSRKLFASVGSGGILDAECIWSNTEKIDLKSSQEQEKVNIHRNFLPSSILAWKGQFQIPQTASSCEFHDGFEVQAQSPCIVSRKAYNFSKKMPSVLQLETLSALNVLTDVFRDESPKLQDIALFFFPLEDNERSRKNLSSILKFMNANKSLMRSYIGGVELLVFTSNQLDMDSRGVIAAVNAGHFLWGIFRQNKIDKAMVPIDMDIDMIGGNNVVGRVDNVVGRVPHMESDDMDIDMSGGKDMPGRIDQIRSSKPRVYNKLDVPPG</sequence>
<dbReference type="GO" id="GO:0008270">
    <property type="term" value="F:zinc ion binding"/>
    <property type="evidence" value="ECO:0007669"/>
    <property type="project" value="UniProtKB-KW"/>
</dbReference>
<feature type="domain" description="AIPP2-like SPOC-like" evidence="7">
    <location>
        <begin position="294"/>
        <end position="432"/>
    </location>
</feature>
<evidence type="ECO:0000256" key="1">
    <source>
        <dbReference type="ARBA" id="ARBA00022723"/>
    </source>
</evidence>
<evidence type="ECO:0000256" key="4">
    <source>
        <dbReference type="ARBA" id="ARBA00023015"/>
    </source>
</evidence>
<evidence type="ECO:0000256" key="5">
    <source>
        <dbReference type="ARBA" id="ARBA00023163"/>
    </source>
</evidence>
<keyword evidence="9" id="KW-1185">Reference proteome</keyword>
<dbReference type="Pfam" id="PF23121">
    <property type="entry name" value="SPOC_AIPP2"/>
    <property type="match status" value="1"/>
</dbReference>
<dbReference type="Proteomes" id="UP001603857">
    <property type="component" value="Unassembled WGS sequence"/>
</dbReference>
<feature type="region of interest" description="Disordered" evidence="6">
    <location>
        <begin position="57"/>
        <end position="76"/>
    </location>
</feature>
<keyword evidence="2" id="KW-0863">Zinc-finger</keyword>
<gene>
    <name evidence="8" type="ORF">Fmac_008642</name>
</gene>
<dbReference type="PANTHER" id="PTHR33304:SF36">
    <property type="entry name" value="GB|AAF26970.1-RELATED"/>
    <property type="match status" value="1"/>
</dbReference>
<dbReference type="InterPro" id="IPR013083">
    <property type="entry name" value="Znf_RING/FYVE/PHD"/>
</dbReference>
<evidence type="ECO:0000256" key="3">
    <source>
        <dbReference type="ARBA" id="ARBA00022833"/>
    </source>
</evidence>
<dbReference type="EMBL" id="JBGMDY010000003">
    <property type="protein sequence ID" value="KAL2340702.1"/>
    <property type="molecule type" value="Genomic_DNA"/>
</dbReference>
<keyword evidence="3" id="KW-0862">Zinc</keyword>
<dbReference type="InterPro" id="IPR056280">
    <property type="entry name" value="AIPP2-like_SPOC"/>
</dbReference>
<accession>A0ABD1MY01</accession>
<reference evidence="8 9" key="1">
    <citation type="submission" date="2024-08" db="EMBL/GenBank/DDBJ databases">
        <title>Insights into the chromosomal genome structure of Flemingia macrophylla.</title>
        <authorList>
            <person name="Ding Y."/>
            <person name="Zhao Y."/>
            <person name="Bi W."/>
            <person name="Wu M."/>
            <person name="Zhao G."/>
            <person name="Gong Y."/>
            <person name="Li W."/>
            <person name="Zhang P."/>
        </authorList>
    </citation>
    <scope>NUCLEOTIDE SEQUENCE [LARGE SCALE GENOMIC DNA]</scope>
    <source>
        <strain evidence="8">DYQJB</strain>
        <tissue evidence="8">Leaf</tissue>
    </source>
</reference>
<dbReference type="Gene3D" id="3.30.40.10">
    <property type="entry name" value="Zinc/RING finger domain, C3HC4 (zinc finger)"/>
    <property type="match status" value="1"/>
</dbReference>
<evidence type="ECO:0000313" key="9">
    <source>
        <dbReference type="Proteomes" id="UP001603857"/>
    </source>
</evidence>
<comment type="caution">
    <text evidence="8">The sequence shown here is derived from an EMBL/GenBank/DDBJ whole genome shotgun (WGS) entry which is preliminary data.</text>
</comment>
<dbReference type="AlphaFoldDB" id="A0ABD1MY01"/>
<organism evidence="8 9">
    <name type="scientific">Flemingia macrophylla</name>
    <dbReference type="NCBI Taxonomy" id="520843"/>
    <lineage>
        <taxon>Eukaryota</taxon>
        <taxon>Viridiplantae</taxon>
        <taxon>Streptophyta</taxon>
        <taxon>Embryophyta</taxon>
        <taxon>Tracheophyta</taxon>
        <taxon>Spermatophyta</taxon>
        <taxon>Magnoliopsida</taxon>
        <taxon>eudicotyledons</taxon>
        <taxon>Gunneridae</taxon>
        <taxon>Pentapetalae</taxon>
        <taxon>rosids</taxon>
        <taxon>fabids</taxon>
        <taxon>Fabales</taxon>
        <taxon>Fabaceae</taxon>
        <taxon>Papilionoideae</taxon>
        <taxon>50 kb inversion clade</taxon>
        <taxon>NPAAA clade</taxon>
        <taxon>indigoferoid/millettioid clade</taxon>
        <taxon>Phaseoleae</taxon>
        <taxon>Flemingia</taxon>
    </lineage>
</organism>
<evidence type="ECO:0000313" key="8">
    <source>
        <dbReference type="EMBL" id="KAL2340702.1"/>
    </source>
</evidence>
<dbReference type="InterPro" id="IPR049914">
    <property type="entry name" value="PHD1-3/5-6"/>
</dbReference>
<evidence type="ECO:0000256" key="2">
    <source>
        <dbReference type="ARBA" id="ARBA00022771"/>
    </source>
</evidence>
<evidence type="ECO:0000256" key="6">
    <source>
        <dbReference type="SAM" id="MobiDB-lite"/>
    </source>
</evidence>
<keyword evidence="1" id="KW-0479">Metal-binding</keyword>
<keyword evidence="4" id="KW-0805">Transcription regulation</keyword>
<keyword evidence="5" id="KW-0804">Transcription</keyword>
<name>A0ABD1MY01_9FABA</name>